<evidence type="ECO:0000256" key="3">
    <source>
        <dbReference type="ARBA" id="ARBA00022676"/>
    </source>
</evidence>
<dbReference type="PANTHER" id="PTHR12867:SF6">
    <property type="entry name" value="N-ACETYLGLUCOSAMINYLDIPHOSPHODOLICHOL N-ACETYLGLUCOSAMINYLTRANSFERASE"/>
    <property type="match status" value="1"/>
</dbReference>
<dbReference type="PANTHER" id="PTHR12867">
    <property type="entry name" value="GLYCOSYL TRANSFERASE-RELATED"/>
    <property type="match status" value="1"/>
</dbReference>
<proteinExistence type="inferred from homology"/>
<evidence type="ECO:0000259" key="6">
    <source>
        <dbReference type="Pfam" id="PF04101"/>
    </source>
</evidence>
<keyword evidence="3" id="KW-0328">Glycosyltransferase</keyword>
<keyword evidence="5" id="KW-0256">Endoplasmic reticulum</keyword>
<keyword evidence="4 7" id="KW-0808">Transferase</keyword>
<evidence type="ECO:0000313" key="7">
    <source>
        <dbReference type="EMBL" id="MDQ0206992.1"/>
    </source>
</evidence>
<organism evidence="7 8">
    <name type="scientific">Alkalicoccobacillus murimartini</name>
    <dbReference type="NCBI Taxonomy" id="171685"/>
    <lineage>
        <taxon>Bacteria</taxon>
        <taxon>Bacillati</taxon>
        <taxon>Bacillota</taxon>
        <taxon>Bacilli</taxon>
        <taxon>Bacillales</taxon>
        <taxon>Bacillaceae</taxon>
        <taxon>Alkalicoccobacillus</taxon>
    </lineage>
</organism>
<evidence type="ECO:0000313" key="8">
    <source>
        <dbReference type="Proteomes" id="UP001225034"/>
    </source>
</evidence>
<comment type="caution">
    <text evidence="7">The sequence shown here is derived from an EMBL/GenBank/DDBJ whole genome shotgun (WGS) entry which is preliminary data.</text>
</comment>
<name>A0ABT9YGK3_9BACI</name>
<sequence>MIFIITGSQKFQFDRLLIKMDEISCELNLKTEIYAQTGYSNYAPKNFKFKNFLNKNEFEKQIEKSEILITHGGTGSIMKGVKSKKKVIAIPRMKKYKEHVDNHQIEIIKEFDNLNLIYGLYEIENLKDALIDIKRVNMGEYKSNTKDIINSINDFLYKV</sequence>
<dbReference type="Gene3D" id="3.40.50.2000">
    <property type="entry name" value="Glycogen Phosphorylase B"/>
    <property type="match status" value="1"/>
</dbReference>
<dbReference type="NCBIfam" id="NF041548">
    <property type="entry name" value="PssE"/>
    <property type="match status" value="1"/>
</dbReference>
<dbReference type="Pfam" id="PF04101">
    <property type="entry name" value="Glyco_tran_28_C"/>
    <property type="match status" value="1"/>
</dbReference>
<evidence type="ECO:0000256" key="1">
    <source>
        <dbReference type="ARBA" id="ARBA00004240"/>
    </source>
</evidence>
<dbReference type="Proteomes" id="UP001225034">
    <property type="component" value="Unassembled WGS sequence"/>
</dbReference>
<feature type="domain" description="Glycosyl transferase family 28 C-terminal" evidence="6">
    <location>
        <begin position="1"/>
        <end position="147"/>
    </location>
</feature>
<comment type="subcellular location">
    <subcellularLocation>
        <location evidence="1">Endoplasmic reticulum</location>
    </subcellularLocation>
</comment>
<dbReference type="InterPro" id="IPR039042">
    <property type="entry name" value="Alg13-like"/>
</dbReference>
<comment type="similarity">
    <text evidence="2">Belongs to the glycosyltransferase 28 family.</text>
</comment>
<keyword evidence="8" id="KW-1185">Reference proteome</keyword>
<dbReference type="RefSeq" id="WP_306981924.1">
    <property type="nucleotide sequence ID" value="NZ_JAUSUA010000002.1"/>
</dbReference>
<dbReference type="InterPro" id="IPR007235">
    <property type="entry name" value="Glyco_trans_28_C"/>
</dbReference>
<gene>
    <name evidence="7" type="ORF">J2S05_001791</name>
</gene>
<protein>
    <submittedName>
        <fullName evidence="7">UDP-N-acetylglucosamine transferase subunit ALG13</fullName>
    </submittedName>
</protein>
<evidence type="ECO:0000256" key="4">
    <source>
        <dbReference type="ARBA" id="ARBA00022679"/>
    </source>
</evidence>
<dbReference type="InterPro" id="IPR048097">
    <property type="entry name" value="Cps14G-like"/>
</dbReference>
<evidence type="ECO:0000256" key="2">
    <source>
        <dbReference type="ARBA" id="ARBA00006962"/>
    </source>
</evidence>
<dbReference type="EMBL" id="JAUSUA010000002">
    <property type="protein sequence ID" value="MDQ0206992.1"/>
    <property type="molecule type" value="Genomic_DNA"/>
</dbReference>
<accession>A0ABT9YGK3</accession>
<reference evidence="7 8" key="1">
    <citation type="submission" date="2023-07" db="EMBL/GenBank/DDBJ databases">
        <title>Genomic Encyclopedia of Type Strains, Phase IV (KMG-IV): sequencing the most valuable type-strain genomes for metagenomic binning, comparative biology and taxonomic classification.</title>
        <authorList>
            <person name="Goeker M."/>
        </authorList>
    </citation>
    <scope>NUCLEOTIDE SEQUENCE [LARGE SCALE GENOMIC DNA]</scope>
    <source>
        <strain evidence="7 8">DSM 19154</strain>
    </source>
</reference>
<evidence type="ECO:0000256" key="5">
    <source>
        <dbReference type="ARBA" id="ARBA00022824"/>
    </source>
</evidence>
<dbReference type="GO" id="GO:0016740">
    <property type="term" value="F:transferase activity"/>
    <property type="evidence" value="ECO:0007669"/>
    <property type="project" value="UniProtKB-KW"/>
</dbReference>